<comment type="pathway">
    <text evidence="9 13">Amino-acid biosynthesis; L-lysine biosynthesis via DAP pathway; (S)-tetrahydrodipicolinate from L-aspartate: step 4/4.</text>
</comment>
<dbReference type="GO" id="GO:0050661">
    <property type="term" value="F:NADP binding"/>
    <property type="evidence" value="ECO:0007669"/>
    <property type="project" value="UniProtKB-UniRule"/>
</dbReference>
<sequence length="315" mass="33167">MSTRCAGRTCGGWRRISSCPTAWRSRRSAHLASSRRSEGTSRKRWAPVQVHRVVVAGAAGRMGRAAVRTISRRDDMLLVGALGRKTAVGQDAGTVAGAGAVGVPITAELSEIFLAGRPTVLVDLSRGGAVPDHAAVALDHRVPVVIGATGLAAESVASLRDRCEAEQVGAILAPNFALGAVLMMEFARRAARYFPHVEIIELHHDRKRDAPSGTAVRTARLVAAARGTPPPPAVEEMVEAAGARGASTAGVPVHSVRLPGLVAHQEVIFGGPGQTLTIRHDSTSEEWFMPGLVLAIQRVGGLRHLVEGLEHVLEP</sequence>
<dbReference type="CDD" id="cd02274">
    <property type="entry name" value="DHDPR_N"/>
    <property type="match status" value="1"/>
</dbReference>
<evidence type="ECO:0000256" key="9">
    <source>
        <dbReference type="ARBA" id="ARBA00037922"/>
    </source>
</evidence>
<name>A0A537JE98_9BACT</name>
<dbReference type="Pfam" id="PF01113">
    <property type="entry name" value="DapB_N"/>
    <property type="match status" value="1"/>
</dbReference>
<evidence type="ECO:0000256" key="12">
    <source>
        <dbReference type="ARBA" id="ARBA00049396"/>
    </source>
</evidence>
<evidence type="ECO:0000313" key="17">
    <source>
        <dbReference type="Proteomes" id="UP000318093"/>
    </source>
</evidence>
<keyword evidence="6 13" id="KW-0560">Oxidoreductase</keyword>
<feature type="domain" description="Dihydrodipicolinate reductase N-terminal" evidence="14">
    <location>
        <begin position="52"/>
        <end position="176"/>
    </location>
</feature>
<dbReference type="InterPro" id="IPR022664">
    <property type="entry name" value="DapB_N_CS"/>
</dbReference>
<comment type="subcellular location">
    <subcellularLocation>
        <location evidence="13">Cytoplasm</location>
    </subcellularLocation>
</comment>
<evidence type="ECO:0000313" key="16">
    <source>
        <dbReference type="EMBL" id="TMI81849.1"/>
    </source>
</evidence>
<dbReference type="PIRSF" id="PIRSF000161">
    <property type="entry name" value="DHPR"/>
    <property type="match status" value="1"/>
</dbReference>
<dbReference type="Gene3D" id="3.40.50.720">
    <property type="entry name" value="NAD(P)-binding Rossmann-like Domain"/>
    <property type="match status" value="1"/>
</dbReference>
<comment type="catalytic activity">
    <reaction evidence="12 13">
        <text>(S)-2,3,4,5-tetrahydrodipicolinate + NAD(+) + H2O = (2S,4S)-4-hydroxy-2,3,4,5-tetrahydrodipicolinate + NADH + H(+)</text>
        <dbReference type="Rhea" id="RHEA:35323"/>
        <dbReference type="ChEBI" id="CHEBI:15377"/>
        <dbReference type="ChEBI" id="CHEBI:15378"/>
        <dbReference type="ChEBI" id="CHEBI:16845"/>
        <dbReference type="ChEBI" id="CHEBI:57540"/>
        <dbReference type="ChEBI" id="CHEBI:57945"/>
        <dbReference type="ChEBI" id="CHEBI:67139"/>
        <dbReference type="EC" id="1.17.1.8"/>
    </reaction>
</comment>
<feature type="active site" description="Proton donor/acceptor" evidence="13">
    <location>
        <position position="203"/>
    </location>
</feature>
<dbReference type="InterPro" id="IPR023940">
    <property type="entry name" value="DHDPR_bac"/>
</dbReference>
<keyword evidence="3 13" id="KW-0028">Amino-acid biosynthesis</keyword>
<feature type="domain" description="Dihydrodipicolinate reductase C-terminal" evidence="15">
    <location>
        <begin position="179"/>
        <end position="313"/>
    </location>
</feature>
<dbReference type="InterPro" id="IPR022663">
    <property type="entry name" value="DapB_C"/>
</dbReference>
<organism evidence="16 17">
    <name type="scientific">Candidatus Segetimicrobium genomatis</name>
    <dbReference type="NCBI Taxonomy" id="2569760"/>
    <lineage>
        <taxon>Bacteria</taxon>
        <taxon>Bacillati</taxon>
        <taxon>Candidatus Sysuimicrobiota</taxon>
        <taxon>Candidatus Sysuimicrobiia</taxon>
        <taxon>Candidatus Sysuimicrobiales</taxon>
        <taxon>Candidatus Segetimicrobiaceae</taxon>
        <taxon>Candidatus Segetimicrobium</taxon>
    </lineage>
</organism>
<dbReference type="PANTHER" id="PTHR20836:SF0">
    <property type="entry name" value="4-HYDROXY-TETRAHYDRODIPICOLINATE REDUCTASE 1, CHLOROPLASTIC-RELATED"/>
    <property type="match status" value="1"/>
</dbReference>
<dbReference type="NCBIfam" id="TIGR00036">
    <property type="entry name" value="dapB"/>
    <property type="match status" value="1"/>
</dbReference>
<keyword evidence="7 13" id="KW-0520">NAD</keyword>
<comment type="caution">
    <text evidence="16">The sequence shown here is derived from an EMBL/GenBank/DDBJ whole genome shotgun (WGS) entry which is preliminary data.</text>
</comment>
<gene>
    <name evidence="13" type="primary">dapB</name>
    <name evidence="16" type="ORF">E6H03_06455</name>
</gene>
<dbReference type="GO" id="GO:0009089">
    <property type="term" value="P:lysine biosynthetic process via diaminopimelate"/>
    <property type="evidence" value="ECO:0007669"/>
    <property type="project" value="UniProtKB-UniRule"/>
</dbReference>
<feature type="binding site" evidence="13">
    <location>
        <begin position="147"/>
        <end position="149"/>
    </location>
    <ligand>
        <name>NAD(+)</name>
        <dbReference type="ChEBI" id="CHEBI:57540"/>
    </ligand>
</feature>
<evidence type="ECO:0000256" key="4">
    <source>
        <dbReference type="ARBA" id="ARBA00022857"/>
    </source>
</evidence>
<feature type="binding site" evidence="13">
    <location>
        <begin position="173"/>
        <end position="176"/>
    </location>
    <ligand>
        <name>NAD(+)</name>
        <dbReference type="ChEBI" id="CHEBI:57540"/>
    </ligand>
</feature>
<comment type="function">
    <text evidence="13">Catalyzes the conversion of 4-hydroxy-tetrahydrodipicolinate (HTPA) to tetrahydrodipicolinate.</text>
</comment>
<evidence type="ECO:0000256" key="10">
    <source>
        <dbReference type="ARBA" id="ARBA00038983"/>
    </source>
</evidence>
<feature type="binding site" evidence="13">
    <location>
        <begin position="57"/>
        <end position="62"/>
    </location>
    <ligand>
        <name>NAD(+)</name>
        <dbReference type="ChEBI" id="CHEBI:57540"/>
    </ligand>
</feature>
<dbReference type="Proteomes" id="UP000318093">
    <property type="component" value="Unassembled WGS sequence"/>
</dbReference>
<evidence type="ECO:0000256" key="11">
    <source>
        <dbReference type="ARBA" id="ARBA00049080"/>
    </source>
</evidence>
<dbReference type="FunFam" id="3.30.360.10:FF:000009">
    <property type="entry name" value="4-hydroxy-tetrahydrodipicolinate reductase"/>
    <property type="match status" value="1"/>
</dbReference>
<reference evidence="16 17" key="1">
    <citation type="journal article" date="2019" name="Nat. Microbiol.">
        <title>Mediterranean grassland soil C-N compound turnover is dependent on rainfall and depth, and is mediated by genomically divergent microorganisms.</title>
        <authorList>
            <person name="Diamond S."/>
            <person name="Andeer P.F."/>
            <person name="Li Z."/>
            <person name="Crits-Christoph A."/>
            <person name="Burstein D."/>
            <person name="Anantharaman K."/>
            <person name="Lane K.R."/>
            <person name="Thomas B.C."/>
            <person name="Pan C."/>
            <person name="Northen T.R."/>
            <person name="Banfield J.F."/>
        </authorList>
    </citation>
    <scope>NUCLEOTIDE SEQUENCE [LARGE SCALE GENOMIC DNA]</scope>
    <source>
        <strain evidence="16">NP_6</strain>
    </source>
</reference>
<dbReference type="Gene3D" id="3.30.360.10">
    <property type="entry name" value="Dihydrodipicolinate Reductase, domain 2"/>
    <property type="match status" value="1"/>
</dbReference>
<comment type="catalytic activity">
    <reaction evidence="11 13">
        <text>(S)-2,3,4,5-tetrahydrodipicolinate + NADP(+) + H2O = (2S,4S)-4-hydroxy-2,3,4,5-tetrahydrodipicolinate + NADPH + H(+)</text>
        <dbReference type="Rhea" id="RHEA:35331"/>
        <dbReference type="ChEBI" id="CHEBI:15377"/>
        <dbReference type="ChEBI" id="CHEBI:15378"/>
        <dbReference type="ChEBI" id="CHEBI:16845"/>
        <dbReference type="ChEBI" id="CHEBI:57783"/>
        <dbReference type="ChEBI" id="CHEBI:58349"/>
        <dbReference type="ChEBI" id="CHEBI:67139"/>
        <dbReference type="EC" id="1.17.1.8"/>
    </reaction>
</comment>
<proteinExistence type="inferred from homology"/>
<evidence type="ECO:0000256" key="1">
    <source>
        <dbReference type="ARBA" id="ARBA00006642"/>
    </source>
</evidence>
<evidence type="ECO:0000256" key="3">
    <source>
        <dbReference type="ARBA" id="ARBA00022605"/>
    </source>
</evidence>
<dbReference type="InterPro" id="IPR000846">
    <property type="entry name" value="DapB_N"/>
</dbReference>
<evidence type="ECO:0000256" key="6">
    <source>
        <dbReference type="ARBA" id="ARBA00023002"/>
    </source>
</evidence>
<evidence type="ECO:0000256" key="8">
    <source>
        <dbReference type="ARBA" id="ARBA00023154"/>
    </source>
</evidence>
<dbReference type="PANTHER" id="PTHR20836">
    <property type="entry name" value="DIHYDRODIPICOLINATE REDUCTASE"/>
    <property type="match status" value="1"/>
</dbReference>
<keyword evidence="5 13" id="KW-0220">Diaminopimelate biosynthesis</keyword>
<comment type="similarity">
    <text evidence="1 13">Belongs to the DapB family.</text>
</comment>
<feature type="active site" description="Proton donor" evidence="13">
    <location>
        <position position="207"/>
    </location>
</feature>
<dbReference type="GO" id="GO:0008839">
    <property type="term" value="F:4-hydroxy-tetrahydrodipicolinate reductase"/>
    <property type="evidence" value="ECO:0007669"/>
    <property type="project" value="UniProtKB-UniRule"/>
</dbReference>
<dbReference type="Pfam" id="PF05173">
    <property type="entry name" value="DapB_C"/>
    <property type="match status" value="1"/>
</dbReference>
<dbReference type="AlphaFoldDB" id="A0A537JE98"/>
<dbReference type="UniPathway" id="UPA00034">
    <property type="reaction ID" value="UER00018"/>
</dbReference>
<dbReference type="EC" id="1.17.1.8" evidence="10 13"/>
<dbReference type="GO" id="GO:0005829">
    <property type="term" value="C:cytosol"/>
    <property type="evidence" value="ECO:0007669"/>
    <property type="project" value="TreeGrafter"/>
</dbReference>
<feature type="binding site" evidence="13">
    <location>
        <begin position="213"/>
        <end position="214"/>
    </location>
    <ligand>
        <name>(S)-2,3,4,5-tetrahydrodipicolinate</name>
        <dbReference type="ChEBI" id="CHEBI:16845"/>
    </ligand>
</feature>
<dbReference type="GO" id="GO:0051287">
    <property type="term" value="F:NAD binding"/>
    <property type="evidence" value="ECO:0007669"/>
    <property type="project" value="UniProtKB-UniRule"/>
</dbReference>
<evidence type="ECO:0000256" key="13">
    <source>
        <dbReference type="HAMAP-Rule" id="MF_00102"/>
    </source>
</evidence>
<comment type="caution">
    <text evidence="13">Was originally thought to be a dihydrodipicolinate reductase (DHDPR), catalyzing the conversion of dihydrodipicolinate to tetrahydrodipicolinate. However, it was shown in E.coli that the substrate of the enzymatic reaction is not dihydrodipicolinate (DHDP) but in fact (2S,4S)-4-hydroxy-2,3,4,5-tetrahydrodipicolinic acid (HTPA), the product released by the DapA-catalyzed reaction.</text>
</comment>
<feature type="binding site" evidence="13">
    <location>
        <position position="85"/>
    </location>
    <ligand>
        <name>NADP(+)</name>
        <dbReference type="ChEBI" id="CHEBI:58349"/>
    </ligand>
</feature>
<dbReference type="SUPFAM" id="SSF51735">
    <property type="entry name" value="NAD(P)-binding Rossmann-fold domains"/>
    <property type="match status" value="1"/>
</dbReference>
<evidence type="ECO:0000256" key="5">
    <source>
        <dbReference type="ARBA" id="ARBA00022915"/>
    </source>
</evidence>
<dbReference type="InterPro" id="IPR036291">
    <property type="entry name" value="NAD(P)-bd_dom_sf"/>
</dbReference>
<evidence type="ECO:0000259" key="14">
    <source>
        <dbReference type="Pfam" id="PF01113"/>
    </source>
</evidence>
<accession>A0A537JE98</accession>
<keyword evidence="4 13" id="KW-0521">NADP</keyword>
<dbReference type="SUPFAM" id="SSF55347">
    <property type="entry name" value="Glyceraldehyde-3-phosphate dehydrogenase-like, C-terminal domain"/>
    <property type="match status" value="1"/>
</dbReference>
<dbReference type="HAMAP" id="MF_00102">
    <property type="entry name" value="DapB"/>
    <property type="match status" value="1"/>
</dbReference>
<feature type="binding site" evidence="13">
    <location>
        <position position="204"/>
    </location>
    <ligand>
        <name>(S)-2,3,4,5-tetrahydrodipicolinate</name>
        <dbReference type="ChEBI" id="CHEBI:16845"/>
    </ligand>
</feature>
<comment type="caution">
    <text evidence="13">Lacks conserved residue(s) required for the propagation of feature annotation.</text>
</comment>
<evidence type="ECO:0000256" key="2">
    <source>
        <dbReference type="ARBA" id="ARBA00022490"/>
    </source>
</evidence>
<evidence type="ECO:0000256" key="7">
    <source>
        <dbReference type="ARBA" id="ARBA00023027"/>
    </source>
</evidence>
<dbReference type="GO" id="GO:0016726">
    <property type="term" value="F:oxidoreductase activity, acting on CH or CH2 groups, NAD or NADP as acceptor"/>
    <property type="evidence" value="ECO:0007669"/>
    <property type="project" value="UniProtKB-UniRule"/>
</dbReference>
<keyword evidence="8 13" id="KW-0457">Lysine biosynthesis</keyword>
<comment type="subunit">
    <text evidence="13">Homotetramer.</text>
</comment>
<dbReference type="EMBL" id="VBAN01000189">
    <property type="protein sequence ID" value="TMI81849.1"/>
    <property type="molecule type" value="Genomic_DNA"/>
</dbReference>
<dbReference type="PROSITE" id="PS01298">
    <property type="entry name" value="DAPB"/>
    <property type="match status" value="1"/>
</dbReference>
<keyword evidence="2 13" id="KW-0963">Cytoplasm</keyword>
<dbReference type="GO" id="GO:0019877">
    <property type="term" value="P:diaminopimelate biosynthetic process"/>
    <property type="evidence" value="ECO:0007669"/>
    <property type="project" value="UniProtKB-UniRule"/>
</dbReference>
<protein>
    <recommendedName>
        <fullName evidence="10 13">4-hydroxy-tetrahydrodipicolinate reductase</fullName>
        <shortName evidence="13">HTPA reductase</shortName>
        <ecNumber evidence="10 13">1.17.1.8</ecNumber>
    </recommendedName>
</protein>
<evidence type="ECO:0000259" key="15">
    <source>
        <dbReference type="Pfam" id="PF05173"/>
    </source>
</evidence>